<comment type="caution">
    <text evidence="2">The sequence shown here is derived from an EMBL/GenBank/DDBJ whole genome shotgun (WGS) entry which is preliminary data.</text>
</comment>
<accession>A0ABU3T1I4</accession>
<gene>
    <name evidence="2" type="ORF">RS130_21605</name>
</gene>
<evidence type="ECO:0000313" key="3">
    <source>
        <dbReference type="Proteomes" id="UP001247805"/>
    </source>
</evidence>
<sequence>MPTTTQPTNNSALPQALNELQKSTATFDSTKQAVTVIVKHLSGNLLNLSLATGLLNKPALLANPVIQGELSNGQAHQIRITDGSPPDIAFFSANKPAEKTLINLNNQQVDTLVKLSAKQLMAYLAQFKSVTFNATVLANSTSLIPTDTLSLSQQSAQPAAPSLAQGVNQLLKLKLTGMPATAEIEIQLKQPHKFSGGEKLALTVVPKGVNWQVNLATTGQQDIKQPQATSTNRQAPLPYSQSVLVAPDQSLNLTKSVIQQLSHSQSADIPLSTKLVLQQLKLIANSSTAATSAVQQLTQALQTQPIDKLSLVLNEQSHFQLKIETNQPTATIPITKEIAHALAPLKLPEQQRLIKLINQAAASELSPSPSDTQTVKQTPVDIHSQRRCSETYD</sequence>
<evidence type="ECO:0008006" key="4">
    <source>
        <dbReference type="Google" id="ProtNLM"/>
    </source>
</evidence>
<dbReference type="RefSeq" id="WP_316027641.1">
    <property type="nucleotide sequence ID" value="NZ_JAWDIO010000002.1"/>
</dbReference>
<evidence type="ECO:0000256" key="1">
    <source>
        <dbReference type="SAM" id="MobiDB-lite"/>
    </source>
</evidence>
<dbReference type="EMBL" id="JAWDIO010000002">
    <property type="protein sequence ID" value="MDU0356137.1"/>
    <property type="molecule type" value="Genomic_DNA"/>
</dbReference>
<name>A0ABU3T1I4_9ALTE</name>
<dbReference type="Proteomes" id="UP001247805">
    <property type="component" value="Unassembled WGS sequence"/>
</dbReference>
<protein>
    <recommendedName>
        <fullName evidence="4">Flagellar hook-length control protein-like C-terminal domain-containing protein</fullName>
    </recommendedName>
</protein>
<feature type="compositionally biased region" description="Basic and acidic residues" evidence="1">
    <location>
        <begin position="383"/>
        <end position="393"/>
    </location>
</feature>
<keyword evidence="3" id="KW-1185">Reference proteome</keyword>
<feature type="region of interest" description="Disordered" evidence="1">
    <location>
        <begin position="364"/>
        <end position="393"/>
    </location>
</feature>
<organism evidence="2 3">
    <name type="scientific">Paraglaciecola aquimarina</name>
    <dbReference type="NCBI Taxonomy" id="1235557"/>
    <lineage>
        <taxon>Bacteria</taxon>
        <taxon>Pseudomonadati</taxon>
        <taxon>Pseudomonadota</taxon>
        <taxon>Gammaproteobacteria</taxon>
        <taxon>Alteromonadales</taxon>
        <taxon>Alteromonadaceae</taxon>
        <taxon>Paraglaciecola</taxon>
    </lineage>
</organism>
<reference evidence="2 3" key="1">
    <citation type="submission" date="2023-10" db="EMBL/GenBank/DDBJ databases">
        <title>Glaciecola aquimarina strain GGW-M5 nov., isolated from a coastal seawater.</title>
        <authorList>
            <person name="Bayburt H."/>
            <person name="Kim J.M."/>
            <person name="Choi B.J."/>
            <person name="Jeon C.O."/>
        </authorList>
    </citation>
    <scope>NUCLEOTIDE SEQUENCE [LARGE SCALE GENOMIC DNA]</scope>
    <source>
        <strain evidence="2 3">KCTC 32108</strain>
    </source>
</reference>
<proteinExistence type="predicted"/>
<evidence type="ECO:0000313" key="2">
    <source>
        <dbReference type="EMBL" id="MDU0356137.1"/>
    </source>
</evidence>
<feature type="compositionally biased region" description="Polar residues" evidence="1">
    <location>
        <begin position="365"/>
        <end position="377"/>
    </location>
</feature>